<accession>A0ABT5ITK9</accession>
<name>A0ABT5ITK9_9NEIS</name>
<organism evidence="1 2">
    <name type="scientific">Vogesella aquatica</name>
    <dbReference type="NCBI Taxonomy" id="2984206"/>
    <lineage>
        <taxon>Bacteria</taxon>
        <taxon>Pseudomonadati</taxon>
        <taxon>Pseudomonadota</taxon>
        <taxon>Betaproteobacteria</taxon>
        <taxon>Neisseriales</taxon>
        <taxon>Chromobacteriaceae</taxon>
        <taxon>Vogesella</taxon>
    </lineage>
</organism>
<proteinExistence type="predicted"/>
<gene>
    <name evidence="1" type="ORF">PQU95_01495</name>
</gene>
<sequence>MIQPDRLDRFFPITYPNGNTVSRFAKHCPHCKQLVKASAMEGMALLLKDKVFVLADGQCPHCQHTFVVKCVIDEYKQVHAVGLPVFLYRMMLQWGARKQVQTFRQQNDWRTAQQEASEQDDSAPAPRGTLLADSAMVQKSDEILGNFMGQPIHAWIISNGQRLVYERAVPPGGSFQLAEQEVLFENRLIYRPA</sequence>
<comment type="caution">
    <text evidence="1">The sequence shown here is derived from an EMBL/GenBank/DDBJ whole genome shotgun (WGS) entry which is preliminary data.</text>
</comment>
<dbReference type="RefSeq" id="WP_272750376.1">
    <property type="nucleotide sequence ID" value="NZ_JAQQLF010000001.1"/>
</dbReference>
<dbReference type="Proteomes" id="UP001219956">
    <property type="component" value="Unassembled WGS sequence"/>
</dbReference>
<dbReference type="EMBL" id="JAQQLF010000001">
    <property type="protein sequence ID" value="MDC7715897.1"/>
    <property type="molecule type" value="Genomic_DNA"/>
</dbReference>
<keyword evidence="2" id="KW-1185">Reference proteome</keyword>
<reference evidence="1 2" key="1">
    <citation type="submission" date="2023-01" db="EMBL/GenBank/DDBJ databases">
        <title>Novel species of the genus Vogesella isolated from rivers.</title>
        <authorList>
            <person name="Lu H."/>
        </authorList>
    </citation>
    <scope>NUCLEOTIDE SEQUENCE [LARGE SCALE GENOMIC DNA]</scope>
    <source>
        <strain evidence="1 2">DC21W</strain>
    </source>
</reference>
<evidence type="ECO:0000313" key="2">
    <source>
        <dbReference type="Proteomes" id="UP001219956"/>
    </source>
</evidence>
<evidence type="ECO:0000313" key="1">
    <source>
        <dbReference type="EMBL" id="MDC7715897.1"/>
    </source>
</evidence>
<protein>
    <submittedName>
        <fullName evidence="1">Uncharacterized protein</fullName>
    </submittedName>
</protein>